<dbReference type="Proteomes" id="UP000822688">
    <property type="component" value="Chromosome 1"/>
</dbReference>
<sequence length="83" mass="9494">MEPALPQKTQSIQSPDNEPRIYQRSPDKNPLQVTHQKPKSRKTATSTCSWSQHLYHLHHLLHNHQRSAVQRLVSLPSPNLVSG</sequence>
<keyword evidence="3" id="KW-1185">Reference proteome</keyword>
<organism evidence="2 3">
    <name type="scientific">Ceratodon purpureus</name>
    <name type="common">Fire moss</name>
    <name type="synonym">Dicranum purpureum</name>
    <dbReference type="NCBI Taxonomy" id="3225"/>
    <lineage>
        <taxon>Eukaryota</taxon>
        <taxon>Viridiplantae</taxon>
        <taxon>Streptophyta</taxon>
        <taxon>Embryophyta</taxon>
        <taxon>Bryophyta</taxon>
        <taxon>Bryophytina</taxon>
        <taxon>Bryopsida</taxon>
        <taxon>Dicranidae</taxon>
        <taxon>Pseudoditrichales</taxon>
        <taxon>Ditrichaceae</taxon>
        <taxon>Ceratodon</taxon>
    </lineage>
</organism>
<proteinExistence type="predicted"/>
<feature type="compositionally biased region" description="Basic and acidic residues" evidence="1">
    <location>
        <begin position="17"/>
        <end position="27"/>
    </location>
</feature>
<comment type="caution">
    <text evidence="2">The sequence shown here is derived from an EMBL/GenBank/DDBJ whole genome shotgun (WGS) entry which is preliminary data.</text>
</comment>
<name>A0A8T0J4B9_CERPU</name>
<feature type="compositionally biased region" description="Polar residues" evidence="1">
    <location>
        <begin position="7"/>
        <end position="16"/>
    </location>
</feature>
<evidence type="ECO:0000313" key="2">
    <source>
        <dbReference type="EMBL" id="KAG0590750.1"/>
    </source>
</evidence>
<evidence type="ECO:0000256" key="1">
    <source>
        <dbReference type="SAM" id="MobiDB-lite"/>
    </source>
</evidence>
<gene>
    <name evidence="2" type="ORF">KC19_1G123600</name>
</gene>
<protein>
    <submittedName>
        <fullName evidence="2">Uncharacterized protein</fullName>
    </submittedName>
</protein>
<dbReference type="EMBL" id="CM026421">
    <property type="protein sequence ID" value="KAG0590750.1"/>
    <property type="molecule type" value="Genomic_DNA"/>
</dbReference>
<dbReference type="AlphaFoldDB" id="A0A8T0J4B9"/>
<accession>A0A8T0J4B9</accession>
<evidence type="ECO:0000313" key="3">
    <source>
        <dbReference type="Proteomes" id="UP000822688"/>
    </source>
</evidence>
<reference evidence="2" key="1">
    <citation type="submission" date="2020-06" db="EMBL/GenBank/DDBJ databases">
        <title>WGS assembly of Ceratodon purpureus strain R40.</title>
        <authorList>
            <person name="Carey S.B."/>
            <person name="Jenkins J."/>
            <person name="Shu S."/>
            <person name="Lovell J.T."/>
            <person name="Sreedasyam A."/>
            <person name="Maumus F."/>
            <person name="Tiley G.P."/>
            <person name="Fernandez-Pozo N."/>
            <person name="Barry K."/>
            <person name="Chen C."/>
            <person name="Wang M."/>
            <person name="Lipzen A."/>
            <person name="Daum C."/>
            <person name="Saski C.A."/>
            <person name="Payton A.C."/>
            <person name="Mcbreen J.C."/>
            <person name="Conrad R.E."/>
            <person name="Kollar L.M."/>
            <person name="Olsson S."/>
            <person name="Huttunen S."/>
            <person name="Landis J.B."/>
            <person name="Wickett N.J."/>
            <person name="Johnson M.G."/>
            <person name="Rensing S.A."/>
            <person name="Grimwood J."/>
            <person name="Schmutz J."/>
            <person name="Mcdaniel S.F."/>
        </authorList>
    </citation>
    <scope>NUCLEOTIDE SEQUENCE</scope>
    <source>
        <strain evidence="2">R40</strain>
    </source>
</reference>
<feature type="region of interest" description="Disordered" evidence="1">
    <location>
        <begin position="1"/>
        <end position="46"/>
    </location>
</feature>